<evidence type="ECO:0000313" key="2">
    <source>
        <dbReference type="EMBL" id="PVH94793.1"/>
    </source>
</evidence>
<dbReference type="OrthoDB" id="202203at2759"/>
<dbReference type="InterPro" id="IPR023753">
    <property type="entry name" value="FAD/NAD-binding_dom"/>
</dbReference>
<reference evidence="2 3" key="1">
    <citation type="journal article" date="2018" name="Sci. Rep.">
        <title>Comparative genomics provides insights into the lifestyle and reveals functional heterogeneity of dark septate endophytic fungi.</title>
        <authorList>
            <person name="Knapp D.G."/>
            <person name="Nemeth J.B."/>
            <person name="Barry K."/>
            <person name="Hainaut M."/>
            <person name="Henrissat B."/>
            <person name="Johnson J."/>
            <person name="Kuo A."/>
            <person name="Lim J.H.P."/>
            <person name="Lipzen A."/>
            <person name="Nolan M."/>
            <person name="Ohm R.A."/>
            <person name="Tamas L."/>
            <person name="Grigoriev I.V."/>
            <person name="Spatafora J.W."/>
            <person name="Nagy L.G."/>
            <person name="Kovacs G.M."/>
        </authorList>
    </citation>
    <scope>NUCLEOTIDE SEQUENCE [LARGE SCALE GENOMIC DNA]</scope>
    <source>
        <strain evidence="2 3">DSE2036</strain>
    </source>
</reference>
<organism evidence="2 3">
    <name type="scientific">Periconia macrospinosa</name>
    <dbReference type="NCBI Taxonomy" id="97972"/>
    <lineage>
        <taxon>Eukaryota</taxon>
        <taxon>Fungi</taxon>
        <taxon>Dikarya</taxon>
        <taxon>Ascomycota</taxon>
        <taxon>Pezizomycotina</taxon>
        <taxon>Dothideomycetes</taxon>
        <taxon>Pleosporomycetidae</taxon>
        <taxon>Pleosporales</taxon>
        <taxon>Massarineae</taxon>
        <taxon>Periconiaceae</taxon>
        <taxon>Periconia</taxon>
    </lineage>
</organism>
<dbReference type="EMBL" id="KZ805520">
    <property type="protein sequence ID" value="PVH94793.1"/>
    <property type="molecule type" value="Genomic_DNA"/>
</dbReference>
<evidence type="ECO:0000259" key="1">
    <source>
        <dbReference type="Pfam" id="PF07992"/>
    </source>
</evidence>
<dbReference type="InterPro" id="IPR036188">
    <property type="entry name" value="FAD/NAD-bd_sf"/>
</dbReference>
<keyword evidence="3" id="KW-1185">Reference proteome</keyword>
<protein>
    <submittedName>
        <fullName evidence="2">FAD/NAD(P)-binding domain-containing protein</fullName>
    </submittedName>
</protein>
<dbReference type="Proteomes" id="UP000244855">
    <property type="component" value="Unassembled WGS sequence"/>
</dbReference>
<name>A0A2V1DB78_9PLEO</name>
<dbReference type="GO" id="GO:0005737">
    <property type="term" value="C:cytoplasm"/>
    <property type="evidence" value="ECO:0007669"/>
    <property type="project" value="TreeGrafter"/>
</dbReference>
<sequence>MAPATHEIVVLGANFGGVNVTHYLHRQIFPVLKKLDAELKFHVTVVSPNTHFFFKIAAPRALTKENAISNDDLFKPLTKAFDQYGESVTFIQGKAVGVNTDGKRIVEVELVSGGKQTLNYDTLFITTGTTSASPLWTLHDSHEKTIEAFKETQSRLPSSKTVLIAGAGPVGVETAGEVAFAHPNAKITLVAGGDVLEKQKLAVSIVSKAKKQLADYKVEIITNVRVKDTKAAESGTTVELSDGSSKTVDLFIDARGASTINNSFLPASWLDETGRVKADKAFKVTGDGKSDVSGIFVLGDIVAGSLNTAIELDAQVATATSHFAVDLAQKLGHKSSSGGLLSFVPGFGSSGPTIKEFKPMNALVVPIGPNGGVGQIMGFGAPSFLVKKGKAEKFLVELAEPSVNGKKYAQL</sequence>
<dbReference type="GO" id="GO:0050660">
    <property type="term" value="F:flavin adenine dinucleotide binding"/>
    <property type="evidence" value="ECO:0007669"/>
    <property type="project" value="TreeGrafter"/>
</dbReference>
<evidence type="ECO:0000313" key="3">
    <source>
        <dbReference type="Proteomes" id="UP000244855"/>
    </source>
</evidence>
<gene>
    <name evidence="2" type="ORF">DM02DRAFT_618365</name>
</gene>
<dbReference type="GO" id="GO:0004174">
    <property type="term" value="F:electron-transferring-flavoprotein dehydrogenase activity"/>
    <property type="evidence" value="ECO:0007669"/>
    <property type="project" value="TreeGrafter"/>
</dbReference>
<dbReference type="STRING" id="97972.A0A2V1DB78"/>
<dbReference type="PANTHER" id="PTHR43735">
    <property type="entry name" value="APOPTOSIS-INDUCING FACTOR 1"/>
    <property type="match status" value="1"/>
</dbReference>
<dbReference type="AlphaFoldDB" id="A0A2V1DB78"/>
<feature type="domain" description="FAD/NAD(P)-binding" evidence="1">
    <location>
        <begin position="7"/>
        <end position="309"/>
    </location>
</feature>
<accession>A0A2V1DB78</accession>
<dbReference type="Gene3D" id="3.50.50.100">
    <property type="match status" value="1"/>
</dbReference>
<proteinExistence type="predicted"/>
<dbReference type="SUPFAM" id="SSF51905">
    <property type="entry name" value="FAD/NAD(P)-binding domain"/>
    <property type="match status" value="2"/>
</dbReference>
<dbReference type="PRINTS" id="PR00368">
    <property type="entry name" value="FADPNR"/>
</dbReference>
<dbReference type="Pfam" id="PF07992">
    <property type="entry name" value="Pyr_redox_2"/>
    <property type="match status" value="1"/>
</dbReference>
<dbReference type="PANTHER" id="PTHR43735:SF25">
    <property type="entry name" value="NAD(P)H DEHYDROGENASE 3"/>
    <property type="match status" value="1"/>
</dbReference>